<dbReference type="InterPro" id="IPR005754">
    <property type="entry name" value="Sortase"/>
</dbReference>
<dbReference type="EMBL" id="JASNVP010000004">
    <property type="protein sequence ID" value="MDK4325971.1"/>
    <property type="molecule type" value="Genomic_DNA"/>
</dbReference>
<dbReference type="SUPFAM" id="SSF63817">
    <property type="entry name" value="Sortase"/>
    <property type="match status" value="1"/>
</dbReference>
<name>A0AAP4BV70_9CORY</name>
<evidence type="ECO:0000313" key="5">
    <source>
        <dbReference type="Proteomes" id="UP001226160"/>
    </source>
</evidence>
<feature type="active site" description="Proton donor/acceptor" evidence="2">
    <location>
        <position position="123"/>
    </location>
</feature>
<protein>
    <submittedName>
        <fullName evidence="4">Class E sortase</fullName>
    </submittedName>
</protein>
<feature type="transmembrane region" description="Helical" evidence="3">
    <location>
        <begin position="12"/>
        <end position="33"/>
    </location>
</feature>
<dbReference type="Pfam" id="PF04203">
    <property type="entry name" value="Sortase"/>
    <property type="match status" value="1"/>
</dbReference>
<dbReference type="Proteomes" id="UP001226160">
    <property type="component" value="Unassembled WGS sequence"/>
</dbReference>
<dbReference type="InterPro" id="IPR053465">
    <property type="entry name" value="Sortase_Class_E"/>
</dbReference>
<evidence type="ECO:0000256" key="2">
    <source>
        <dbReference type="PIRSR" id="PIRSR605754-1"/>
    </source>
</evidence>
<sequence length="264" mass="28356">MKSEPFSFRRLLGEILLTAGLLIVLFVFYEAFWTNVKSGQLQAQANERMEQRWQETGGGVPVDGVAEPESGQAFSRIYIPRLGADYEYAVLAGTSQDVLAAGPGHYVDTQGPGEIGNFAIAGHRIGQGAPFVHLEDLHACDAIVVETATQWITYRVLPLDGVHGGDMPVGAECFHEEQRAKLAGEYSGIAGRHITHPGDVGVIAPIPGVDLSQGGAPVASESMVTLTTCHPWFSNSHRMIVHAMEVEALDKASEQRPAALNEAV</sequence>
<comment type="caution">
    <text evidence="4">The sequence shown here is derived from an EMBL/GenBank/DDBJ whole genome shotgun (WGS) entry which is preliminary data.</text>
</comment>
<dbReference type="CDD" id="cd05830">
    <property type="entry name" value="Sortase_E"/>
    <property type="match status" value="1"/>
</dbReference>
<dbReference type="Gene3D" id="2.40.260.10">
    <property type="entry name" value="Sortase"/>
    <property type="match status" value="1"/>
</dbReference>
<evidence type="ECO:0000256" key="3">
    <source>
        <dbReference type="SAM" id="Phobius"/>
    </source>
</evidence>
<dbReference type="InterPro" id="IPR023365">
    <property type="entry name" value="Sortase_dom-sf"/>
</dbReference>
<proteinExistence type="predicted"/>
<dbReference type="InterPro" id="IPR042003">
    <property type="entry name" value="Sortase_E"/>
</dbReference>
<dbReference type="RefSeq" id="WP_284589627.1">
    <property type="nucleotide sequence ID" value="NZ_JASNVP010000004.1"/>
</dbReference>
<keyword evidence="3" id="KW-0472">Membrane</keyword>
<evidence type="ECO:0000256" key="1">
    <source>
        <dbReference type="ARBA" id="ARBA00022801"/>
    </source>
</evidence>
<dbReference type="AlphaFoldDB" id="A0AAP4BV70"/>
<dbReference type="GO" id="GO:0016787">
    <property type="term" value="F:hydrolase activity"/>
    <property type="evidence" value="ECO:0007669"/>
    <property type="project" value="UniProtKB-KW"/>
</dbReference>
<keyword evidence="3" id="KW-1133">Transmembrane helix</keyword>
<feature type="active site" description="Acyl-thioester intermediate" evidence="2">
    <location>
        <position position="229"/>
    </location>
</feature>
<gene>
    <name evidence="4" type="ORF">QPX54_05500</name>
</gene>
<keyword evidence="3" id="KW-0812">Transmembrane</keyword>
<evidence type="ECO:0000313" key="4">
    <source>
        <dbReference type="EMBL" id="MDK4325971.1"/>
    </source>
</evidence>
<dbReference type="NCBIfam" id="NF033747">
    <property type="entry name" value="class_E_sortase"/>
    <property type="match status" value="1"/>
</dbReference>
<reference evidence="4" key="1">
    <citation type="submission" date="2023-05" db="EMBL/GenBank/DDBJ databases">
        <title>Metabolic capabilities are highly conserved among human nasal-associated Corynebacterium species in pangenomic analyses.</title>
        <authorList>
            <person name="Tran T.H."/>
            <person name="Roberts A.Q."/>
            <person name="Escapa I.F."/>
            <person name="Gao W."/>
            <person name="Conlan S."/>
            <person name="Kong H."/>
            <person name="Segre J.A."/>
            <person name="Kelly M.S."/>
            <person name="Lemon K.P."/>
        </authorList>
    </citation>
    <scope>NUCLEOTIDE SEQUENCE</scope>
    <source>
        <strain evidence="4">KPL2654</strain>
    </source>
</reference>
<organism evidence="4 5">
    <name type="scientific">Corynebacterium propinquum</name>
    <dbReference type="NCBI Taxonomy" id="43769"/>
    <lineage>
        <taxon>Bacteria</taxon>
        <taxon>Bacillati</taxon>
        <taxon>Actinomycetota</taxon>
        <taxon>Actinomycetes</taxon>
        <taxon>Mycobacteriales</taxon>
        <taxon>Corynebacteriaceae</taxon>
        <taxon>Corynebacterium</taxon>
    </lineage>
</organism>
<accession>A0AAP4BV70</accession>
<keyword evidence="1" id="KW-0378">Hydrolase</keyword>